<dbReference type="SUPFAM" id="SSF53187">
    <property type="entry name" value="Zn-dependent exopeptidases"/>
    <property type="match status" value="1"/>
</dbReference>
<evidence type="ECO:0000313" key="3">
    <source>
        <dbReference type="EMBL" id="SHF67682.1"/>
    </source>
</evidence>
<keyword evidence="4" id="KW-1185">Reference proteome</keyword>
<dbReference type="AlphaFoldDB" id="A0A1M5DLN5"/>
<reference evidence="3 4" key="1">
    <citation type="submission" date="2016-11" db="EMBL/GenBank/DDBJ databases">
        <authorList>
            <person name="Jaros S."/>
            <person name="Januszkiewicz K."/>
            <person name="Wedrychowicz H."/>
        </authorList>
    </citation>
    <scope>NUCLEOTIDE SEQUENCE [LARGE SCALE GENOMIC DNA]</scope>
    <source>
        <strain evidence="3 4">IBRC-M 10683</strain>
    </source>
</reference>
<dbReference type="Proteomes" id="UP000183988">
    <property type="component" value="Unassembled WGS sequence"/>
</dbReference>
<proteinExistence type="predicted"/>
<evidence type="ECO:0000313" key="4">
    <source>
        <dbReference type="Proteomes" id="UP000183988"/>
    </source>
</evidence>
<name>A0A1M5DLN5_9BACI</name>
<dbReference type="EMBL" id="FQVW01000002">
    <property type="protein sequence ID" value="SHF67682.1"/>
    <property type="molecule type" value="Genomic_DNA"/>
</dbReference>
<dbReference type="NCBIfam" id="TIGR02867">
    <property type="entry name" value="spore_II_P"/>
    <property type="match status" value="1"/>
</dbReference>
<dbReference type="OrthoDB" id="1633470at2"/>
<accession>A0A1M5DLN5</accession>
<evidence type="ECO:0000256" key="2">
    <source>
        <dbReference type="SAM" id="Phobius"/>
    </source>
</evidence>
<gene>
    <name evidence="3" type="ORF">SAMN05216225_1002112</name>
</gene>
<keyword evidence="2" id="KW-0812">Transmembrane</keyword>
<dbReference type="STRING" id="930117.SAMN05216225_1002112"/>
<dbReference type="InterPro" id="IPR010897">
    <property type="entry name" value="Spore_II_P"/>
</dbReference>
<sequence>MGLNKRFYQNTTISPIIKRVGLYVLCILLLFGSIGVFTSISSTFKLSTDTITNWTNEVKSSTFLYLLGMENKALRDAYPNEELPSISSGFLQLAASIKPNDPRSLLGNELPGLSIYERYLLVTGQGHSYGTPVESSPPLEEILREREAIFEDPEDAEDSGDEGDEQKQPDGLTTGDKKVVFIYNTHNYESFLPHLPDETDVNSAHHNEVNITKVSDYLAESLESHGIGTQVDETDNMSILNEKGWEYWQSYDSSRTIVQEAFASNQDIKYVFDLHRDALSRDKTTTVINGQPYAKVQFVVGSDFASNDKNWNLAKELHEKLEEKYPGLSRDVLPQGGPGNNGVYNQDLHENAILIEFGGVHNSLEELYRSADALAEVFSDYYWKDAQEVSGN</sequence>
<keyword evidence="2" id="KW-1133">Transmembrane helix</keyword>
<feature type="compositionally biased region" description="Acidic residues" evidence="1">
    <location>
        <begin position="153"/>
        <end position="164"/>
    </location>
</feature>
<organism evidence="3 4">
    <name type="scientific">Ornithinibacillus halophilus</name>
    <dbReference type="NCBI Taxonomy" id="930117"/>
    <lineage>
        <taxon>Bacteria</taxon>
        <taxon>Bacillati</taxon>
        <taxon>Bacillota</taxon>
        <taxon>Bacilli</taxon>
        <taxon>Bacillales</taxon>
        <taxon>Bacillaceae</taxon>
        <taxon>Ornithinibacillus</taxon>
    </lineage>
</organism>
<dbReference type="Pfam" id="PF07454">
    <property type="entry name" value="SpoIIP"/>
    <property type="match status" value="1"/>
</dbReference>
<dbReference type="RefSeq" id="WP_072887872.1">
    <property type="nucleotide sequence ID" value="NZ_FQVW01000002.1"/>
</dbReference>
<feature type="region of interest" description="Disordered" evidence="1">
    <location>
        <begin position="153"/>
        <end position="175"/>
    </location>
</feature>
<keyword evidence="2" id="KW-0472">Membrane</keyword>
<evidence type="ECO:0000256" key="1">
    <source>
        <dbReference type="SAM" id="MobiDB-lite"/>
    </source>
</evidence>
<feature type="transmembrane region" description="Helical" evidence="2">
    <location>
        <begin position="20"/>
        <end position="40"/>
    </location>
</feature>
<protein>
    <submittedName>
        <fullName evidence="3">Stage II sporulation protein P</fullName>
    </submittedName>
</protein>